<protein>
    <submittedName>
        <fullName evidence="1">Uncharacterized protein</fullName>
    </submittedName>
</protein>
<sequence length="251" mass="28033">GEQEPWVFRGGLTGELQRLLPVETVSDLFLYKAPESPSSQIYTIRPYLQSDETSVYDVCRKTFALERENMTLEDMTDFVGDKLIGGFLSLSPEYCFIVEDEMGICGYALAALDAQQFNKKLEISWTPELNRKYPAPTEKLSAGQKLSPVEELINDMHSKTTVTGIPEVISKNHPSVVKMSVLPHIMDLSVPKRILACIIAALKANGSTGVFCEIPVSDKKLFDFYSKLGFLHIQVSNELPNDCSIFMGRVI</sequence>
<feature type="non-terminal residue" evidence="1">
    <location>
        <position position="251"/>
    </location>
</feature>
<dbReference type="PANTHER" id="PTHR13170">
    <property type="entry name" value="O-GLCNACASE"/>
    <property type="match status" value="1"/>
</dbReference>
<dbReference type="AlphaFoldDB" id="A0A7R9M3X0"/>
<dbReference type="PANTHER" id="PTHR13170:SF16">
    <property type="entry name" value="PROTEIN O-GLCNACASE"/>
    <property type="match status" value="1"/>
</dbReference>
<dbReference type="InterPro" id="IPR016181">
    <property type="entry name" value="Acyl_CoA_acyltransferase"/>
</dbReference>
<gene>
    <name evidence="1" type="ORF">ONB1V03_LOCUS9766</name>
</gene>
<organism evidence="1">
    <name type="scientific">Oppiella nova</name>
    <dbReference type="NCBI Taxonomy" id="334625"/>
    <lineage>
        <taxon>Eukaryota</taxon>
        <taxon>Metazoa</taxon>
        <taxon>Ecdysozoa</taxon>
        <taxon>Arthropoda</taxon>
        <taxon>Chelicerata</taxon>
        <taxon>Arachnida</taxon>
        <taxon>Acari</taxon>
        <taxon>Acariformes</taxon>
        <taxon>Sarcoptiformes</taxon>
        <taxon>Oribatida</taxon>
        <taxon>Brachypylina</taxon>
        <taxon>Oppioidea</taxon>
        <taxon>Oppiidae</taxon>
        <taxon>Oppiella</taxon>
    </lineage>
</organism>
<dbReference type="Proteomes" id="UP000728032">
    <property type="component" value="Unassembled WGS sequence"/>
</dbReference>
<dbReference type="GO" id="GO:0016231">
    <property type="term" value="F:beta-N-acetylglucosaminidase activity"/>
    <property type="evidence" value="ECO:0007669"/>
    <property type="project" value="TreeGrafter"/>
</dbReference>
<name>A0A7R9M3X0_9ACAR</name>
<dbReference type="GO" id="GO:0009100">
    <property type="term" value="P:glycoprotein metabolic process"/>
    <property type="evidence" value="ECO:0007669"/>
    <property type="project" value="TreeGrafter"/>
</dbReference>
<proteinExistence type="predicted"/>
<dbReference type="SUPFAM" id="SSF55729">
    <property type="entry name" value="Acyl-CoA N-acyltransferases (Nat)"/>
    <property type="match status" value="1"/>
</dbReference>
<dbReference type="EMBL" id="OC921101">
    <property type="protein sequence ID" value="CAD7653108.1"/>
    <property type="molecule type" value="Genomic_DNA"/>
</dbReference>
<evidence type="ECO:0000313" key="1">
    <source>
        <dbReference type="EMBL" id="CAD7653108.1"/>
    </source>
</evidence>
<dbReference type="Gene3D" id="1.20.58.240">
    <property type="entry name" value="STAT, domain 1"/>
    <property type="match status" value="1"/>
</dbReference>
<dbReference type="Gene3D" id="3.40.630.30">
    <property type="match status" value="1"/>
</dbReference>
<accession>A0A7R9M3X0</accession>
<dbReference type="EMBL" id="CAJPVJ010006276">
    <property type="protein sequence ID" value="CAG2170295.1"/>
    <property type="molecule type" value="Genomic_DNA"/>
</dbReference>
<keyword evidence="2" id="KW-1185">Reference proteome</keyword>
<evidence type="ECO:0000313" key="2">
    <source>
        <dbReference type="Proteomes" id="UP000728032"/>
    </source>
</evidence>
<reference evidence="1" key="1">
    <citation type="submission" date="2020-11" db="EMBL/GenBank/DDBJ databases">
        <authorList>
            <person name="Tran Van P."/>
        </authorList>
    </citation>
    <scope>NUCLEOTIDE SEQUENCE</scope>
</reference>
<dbReference type="OrthoDB" id="9975416at2759"/>
<dbReference type="InterPro" id="IPR051822">
    <property type="entry name" value="Glycosyl_Hydrolase_84"/>
</dbReference>